<dbReference type="RefSeq" id="XP_075086043.1">
    <property type="nucleotide sequence ID" value="XM_075229942.1"/>
</dbReference>
<dbReference type="Proteomes" id="UP000790787">
    <property type="component" value="Chromosome 14"/>
</dbReference>
<name>A0AC58SM50_TOBAC</name>
<proteinExistence type="predicted"/>
<sequence length="264" mass="29813">MAIDMKDKGKTIEQEGSNTSETKETHGSRELDQNHGIKDNTQASSKKAVNTISYNSDEKIPNLEDYVNGSTSIPSEIKALPGIDLVVDINAEKEVKAYRWVEGDDNISKAAIHHFQKLFNIKHQFNDYDIFNFIPKCITADDNAHLTAIPDTEEIKESIFNMSASSVAGLDGYNGTFFQKCWEIIKEEIKKFIQDYFNGKRMTMFFSHTCVVLIPKVDTPSNFSELRPISLSNFTSKIILKFLAIRLNPMLGKLISENQSGFVK</sequence>
<gene>
    <name evidence="2" type="primary">LOC142168791</name>
</gene>
<reference evidence="1" key="1">
    <citation type="journal article" date="2014" name="Nat. Commun.">
        <title>The tobacco genome sequence and its comparison with those of tomato and potato.</title>
        <authorList>
            <person name="Sierro N."/>
            <person name="Battey J.N."/>
            <person name="Ouadi S."/>
            <person name="Bakaher N."/>
            <person name="Bovet L."/>
            <person name="Willig A."/>
            <person name="Goepfert S."/>
            <person name="Peitsch M.C."/>
            <person name="Ivanov N.V."/>
        </authorList>
    </citation>
    <scope>NUCLEOTIDE SEQUENCE [LARGE SCALE GENOMIC DNA]</scope>
</reference>
<accession>A0AC58SM50</accession>
<evidence type="ECO:0000313" key="2">
    <source>
        <dbReference type="RefSeq" id="XP_075086043.1"/>
    </source>
</evidence>
<keyword evidence="1" id="KW-1185">Reference proteome</keyword>
<protein>
    <submittedName>
        <fullName evidence="2">Uncharacterized protein LOC142168791</fullName>
    </submittedName>
</protein>
<reference evidence="2" key="2">
    <citation type="submission" date="2025-08" db="UniProtKB">
        <authorList>
            <consortium name="RefSeq"/>
        </authorList>
    </citation>
    <scope>IDENTIFICATION</scope>
    <source>
        <tissue evidence="2">Leaf</tissue>
    </source>
</reference>
<organism evidence="1 2">
    <name type="scientific">Nicotiana tabacum</name>
    <name type="common">Common tobacco</name>
    <dbReference type="NCBI Taxonomy" id="4097"/>
    <lineage>
        <taxon>Eukaryota</taxon>
        <taxon>Viridiplantae</taxon>
        <taxon>Streptophyta</taxon>
        <taxon>Embryophyta</taxon>
        <taxon>Tracheophyta</taxon>
        <taxon>Spermatophyta</taxon>
        <taxon>Magnoliopsida</taxon>
        <taxon>eudicotyledons</taxon>
        <taxon>Gunneridae</taxon>
        <taxon>Pentapetalae</taxon>
        <taxon>asterids</taxon>
        <taxon>lamiids</taxon>
        <taxon>Solanales</taxon>
        <taxon>Solanaceae</taxon>
        <taxon>Nicotianoideae</taxon>
        <taxon>Nicotianeae</taxon>
        <taxon>Nicotiana</taxon>
    </lineage>
</organism>
<evidence type="ECO:0000313" key="1">
    <source>
        <dbReference type="Proteomes" id="UP000790787"/>
    </source>
</evidence>